<accession>A0ABN0REC8</accession>
<proteinExistence type="predicted"/>
<gene>
    <name evidence="1" type="ORF">MFLO_09682</name>
</gene>
<evidence type="ECO:0000313" key="1">
    <source>
        <dbReference type="EMBL" id="EUJ30956.1"/>
    </source>
</evidence>
<comment type="caution">
    <text evidence="1">The sequence shown here is derived from an EMBL/GenBank/DDBJ whole genome shotgun (WGS) entry which is preliminary data.</text>
</comment>
<name>A0ABN0REC8_9LIST</name>
<dbReference type="Proteomes" id="UP000019249">
    <property type="component" value="Unassembled WGS sequence"/>
</dbReference>
<sequence>MEEIQLTELEIEVIKRVLNKDFHTKNLQHRNMTEDLEESEYTLNDVLYTLYRLEERGIIERSCDAGEKKTYLVSDNSNISSVIY</sequence>
<evidence type="ECO:0008006" key="3">
    <source>
        <dbReference type="Google" id="ProtNLM"/>
    </source>
</evidence>
<evidence type="ECO:0000313" key="2">
    <source>
        <dbReference type="Proteomes" id="UP000019249"/>
    </source>
</evidence>
<dbReference type="Pfam" id="PF11313">
    <property type="entry name" value="DUF3116"/>
    <property type="match status" value="1"/>
</dbReference>
<keyword evidence="2" id="KW-1185">Reference proteome</keyword>
<dbReference type="InterPro" id="IPR021464">
    <property type="entry name" value="DUF3116"/>
</dbReference>
<protein>
    <recommendedName>
        <fullName evidence="3">MarR family transcriptional regulator</fullName>
    </recommendedName>
</protein>
<dbReference type="EMBL" id="AODF01000020">
    <property type="protein sequence ID" value="EUJ30956.1"/>
    <property type="molecule type" value="Genomic_DNA"/>
</dbReference>
<reference evidence="1 2" key="1">
    <citation type="journal article" date="2014" name="Int. J. Syst. Evol. Microbiol.">
        <title>Listeria floridensis sp. nov., Listeria aquatica sp. nov., Listeria cornellensis sp. nov., Listeria riparia sp. nov. and Listeria grandensis sp. nov., from agricultural and natural environments.</title>
        <authorList>
            <person name="den Bakker H.C."/>
            <person name="Warchocki S."/>
            <person name="Wright E.M."/>
            <person name="Allred A.F."/>
            <person name="Ahlstrom C."/>
            <person name="Manuel C.S."/>
            <person name="Stasiewicz M.J."/>
            <person name="Burrell A."/>
            <person name="Roof S."/>
            <person name="Strawn L."/>
            <person name="Fortes E.D."/>
            <person name="Nightingale K.K."/>
            <person name="Kephart D."/>
            <person name="Wiedmann M."/>
        </authorList>
    </citation>
    <scope>NUCLEOTIDE SEQUENCE [LARGE SCALE GENOMIC DNA]</scope>
    <source>
        <strain evidence="1 2">FSL S10-1187</strain>
    </source>
</reference>
<dbReference type="RefSeq" id="WP_036097502.1">
    <property type="nucleotide sequence ID" value="NZ_AODF01000020.1"/>
</dbReference>
<organism evidence="1 2">
    <name type="scientific">Listeria floridensis FSL S10-1187</name>
    <dbReference type="NCBI Taxonomy" id="1265817"/>
    <lineage>
        <taxon>Bacteria</taxon>
        <taxon>Bacillati</taxon>
        <taxon>Bacillota</taxon>
        <taxon>Bacilli</taxon>
        <taxon>Bacillales</taxon>
        <taxon>Listeriaceae</taxon>
        <taxon>Listeria</taxon>
    </lineage>
</organism>